<protein>
    <submittedName>
        <fullName evidence="2">Hypothetical_protein</fullName>
    </submittedName>
</protein>
<keyword evidence="3" id="KW-1185">Reference proteome</keyword>
<organism evidence="1">
    <name type="scientific">Hexamita inflata</name>
    <dbReference type="NCBI Taxonomy" id="28002"/>
    <lineage>
        <taxon>Eukaryota</taxon>
        <taxon>Metamonada</taxon>
        <taxon>Diplomonadida</taxon>
        <taxon>Hexamitidae</taxon>
        <taxon>Hexamitinae</taxon>
        <taxon>Hexamita</taxon>
    </lineage>
</organism>
<reference evidence="1" key="1">
    <citation type="submission" date="2023-06" db="EMBL/GenBank/DDBJ databases">
        <authorList>
            <person name="Kurt Z."/>
        </authorList>
    </citation>
    <scope>NUCLEOTIDE SEQUENCE</scope>
</reference>
<proteinExistence type="predicted"/>
<dbReference type="EMBL" id="CAXDID020000127">
    <property type="protein sequence ID" value="CAL6033986.1"/>
    <property type="molecule type" value="Genomic_DNA"/>
</dbReference>
<sequence>MSDILKIILDYLESYQKIFCNELEDIIQNYLEDHANMKITKIQFNLLIVVLSFYNSGTRSTRLQGKGVQHAGTPLQANKLLSYQQGYLVQAKSHIQISLRKILVQNQISEQNRKNK</sequence>
<dbReference type="AlphaFoldDB" id="A0AA86UWL5"/>
<accession>A0AA86UWL5</accession>
<gene>
    <name evidence="2" type="ORF">HINF_LOCUS35232</name>
    <name evidence="1" type="ORF">HINF_LOCUS58514</name>
</gene>
<reference evidence="2 3" key="2">
    <citation type="submission" date="2024-07" db="EMBL/GenBank/DDBJ databases">
        <authorList>
            <person name="Akdeniz Z."/>
        </authorList>
    </citation>
    <scope>NUCLEOTIDE SEQUENCE [LARGE SCALE GENOMIC DNA]</scope>
</reference>
<dbReference type="EMBL" id="CATOUU010001084">
    <property type="protein sequence ID" value="CAI9970869.1"/>
    <property type="molecule type" value="Genomic_DNA"/>
</dbReference>
<name>A0AA86UWL5_9EUKA</name>
<evidence type="ECO:0000313" key="3">
    <source>
        <dbReference type="Proteomes" id="UP001642409"/>
    </source>
</evidence>
<comment type="caution">
    <text evidence="1">The sequence shown here is derived from an EMBL/GenBank/DDBJ whole genome shotgun (WGS) entry which is preliminary data.</text>
</comment>
<dbReference type="Proteomes" id="UP001642409">
    <property type="component" value="Unassembled WGS sequence"/>
</dbReference>
<evidence type="ECO:0000313" key="1">
    <source>
        <dbReference type="EMBL" id="CAI9970869.1"/>
    </source>
</evidence>
<evidence type="ECO:0000313" key="2">
    <source>
        <dbReference type="EMBL" id="CAL6033986.1"/>
    </source>
</evidence>